<proteinExistence type="predicted"/>
<gene>
    <name evidence="1" type="ORF">LCGC14_1609130</name>
</gene>
<comment type="caution">
    <text evidence="1">The sequence shown here is derived from an EMBL/GenBank/DDBJ whole genome shotgun (WGS) entry which is preliminary data.</text>
</comment>
<dbReference type="AlphaFoldDB" id="A0A0F9KPS5"/>
<protein>
    <submittedName>
        <fullName evidence="1">Uncharacterized protein</fullName>
    </submittedName>
</protein>
<organism evidence="1">
    <name type="scientific">marine sediment metagenome</name>
    <dbReference type="NCBI Taxonomy" id="412755"/>
    <lineage>
        <taxon>unclassified sequences</taxon>
        <taxon>metagenomes</taxon>
        <taxon>ecological metagenomes</taxon>
    </lineage>
</organism>
<accession>A0A0F9KPS5</accession>
<name>A0A0F9KPS5_9ZZZZ</name>
<dbReference type="EMBL" id="LAZR01013004">
    <property type="protein sequence ID" value="KKM24038.1"/>
    <property type="molecule type" value="Genomic_DNA"/>
</dbReference>
<evidence type="ECO:0000313" key="1">
    <source>
        <dbReference type="EMBL" id="KKM24038.1"/>
    </source>
</evidence>
<sequence length="48" mass="5716">MIYHWQLIFLDSQGFSYVKRITASPVELHEREELLDENLIALIRVEKA</sequence>
<reference evidence="1" key="1">
    <citation type="journal article" date="2015" name="Nature">
        <title>Complex archaea that bridge the gap between prokaryotes and eukaryotes.</title>
        <authorList>
            <person name="Spang A."/>
            <person name="Saw J.H."/>
            <person name="Jorgensen S.L."/>
            <person name="Zaremba-Niedzwiedzka K."/>
            <person name="Martijn J."/>
            <person name="Lind A.E."/>
            <person name="van Eijk R."/>
            <person name="Schleper C."/>
            <person name="Guy L."/>
            <person name="Ettema T.J."/>
        </authorList>
    </citation>
    <scope>NUCLEOTIDE SEQUENCE</scope>
</reference>